<organism evidence="1 2">
    <name type="scientific">Nonomuraea angiospora</name>
    <dbReference type="NCBI Taxonomy" id="46172"/>
    <lineage>
        <taxon>Bacteria</taxon>
        <taxon>Bacillati</taxon>
        <taxon>Actinomycetota</taxon>
        <taxon>Actinomycetes</taxon>
        <taxon>Streptosporangiales</taxon>
        <taxon>Streptosporangiaceae</taxon>
        <taxon>Nonomuraea</taxon>
    </lineage>
</organism>
<dbReference type="RefSeq" id="WP_192783833.1">
    <property type="nucleotide sequence ID" value="NZ_JADBEK010000001.1"/>
</dbReference>
<gene>
    <name evidence="1" type="ORF">H4W80_000832</name>
</gene>
<proteinExistence type="predicted"/>
<reference evidence="1 2" key="1">
    <citation type="submission" date="2020-10" db="EMBL/GenBank/DDBJ databases">
        <title>Sequencing the genomes of 1000 actinobacteria strains.</title>
        <authorList>
            <person name="Klenk H.-P."/>
        </authorList>
    </citation>
    <scope>NUCLEOTIDE SEQUENCE [LARGE SCALE GENOMIC DNA]</scope>
    <source>
        <strain evidence="1 2">DSM 43173</strain>
    </source>
</reference>
<name>A0ABR9LPJ5_9ACTN</name>
<evidence type="ECO:0000313" key="2">
    <source>
        <dbReference type="Proteomes" id="UP000633509"/>
    </source>
</evidence>
<dbReference type="EMBL" id="JADBEK010000001">
    <property type="protein sequence ID" value="MBE1582574.1"/>
    <property type="molecule type" value="Genomic_DNA"/>
</dbReference>
<dbReference type="Proteomes" id="UP000633509">
    <property type="component" value="Unassembled WGS sequence"/>
</dbReference>
<comment type="caution">
    <text evidence="1">The sequence shown here is derived from an EMBL/GenBank/DDBJ whole genome shotgun (WGS) entry which is preliminary data.</text>
</comment>
<protein>
    <submittedName>
        <fullName evidence="1">Uncharacterized protein</fullName>
    </submittedName>
</protein>
<keyword evidence="2" id="KW-1185">Reference proteome</keyword>
<evidence type="ECO:0000313" key="1">
    <source>
        <dbReference type="EMBL" id="MBE1582574.1"/>
    </source>
</evidence>
<sequence>MIIESYRYGYPQATQGQMAPVNVQGALGVARSTLYRALEHDSPLAAAAVPVEASVDRDHAPLSPAPVAAAELRLARAVGVVLLAVDFQDDTGTVRREQREVHALASQHAVLAASLPSGLWVAVQVHLRDEGGAAHRDWRSRPIELLLGRDAGGRHRAVHEIAAGQKVKDVRLSGD</sequence>
<accession>A0ABR9LPJ5</accession>